<proteinExistence type="predicted"/>
<sequence>MGRLRKLSQGERIVLVAGVLLIADLLILPWHDIELGGRLEGLVDTTLSAVQEPYAGYGIAAVVLTAVMVVQIVLTRLLSVRLPAPPVPWSQIHLILGIFVAVVLVIKLVRLTDSLGYGAYSGVLAGILVAYGAWSMSREGEEPL</sequence>
<feature type="transmembrane region" description="Helical" evidence="1">
    <location>
        <begin position="90"/>
        <end position="109"/>
    </location>
</feature>
<organism evidence="2">
    <name type="scientific">uncultured Solirubrobacteraceae bacterium</name>
    <dbReference type="NCBI Taxonomy" id="1162706"/>
    <lineage>
        <taxon>Bacteria</taxon>
        <taxon>Bacillati</taxon>
        <taxon>Actinomycetota</taxon>
        <taxon>Thermoleophilia</taxon>
        <taxon>Solirubrobacterales</taxon>
        <taxon>Solirubrobacteraceae</taxon>
        <taxon>environmental samples</taxon>
    </lineage>
</organism>
<keyword evidence="1" id="KW-0812">Transmembrane</keyword>
<evidence type="ECO:0000313" key="2">
    <source>
        <dbReference type="EMBL" id="CAA9473764.1"/>
    </source>
</evidence>
<feature type="transmembrane region" description="Helical" evidence="1">
    <location>
        <begin position="54"/>
        <end position="78"/>
    </location>
</feature>
<dbReference type="EMBL" id="CADCVQ010000011">
    <property type="protein sequence ID" value="CAA9473764.1"/>
    <property type="molecule type" value="Genomic_DNA"/>
</dbReference>
<name>A0A6J4RHL4_9ACTN</name>
<reference evidence="2" key="1">
    <citation type="submission" date="2020-02" db="EMBL/GenBank/DDBJ databases">
        <authorList>
            <person name="Meier V. D."/>
        </authorList>
    </citation>
    <scope>NUCLEOTIDE SEQUENCE</scope>
    <source>
        <strain evidence="2">AVDCRST_MAG67</strain>
    </source>
</reference>
<feature type="transmembrane region" description="Helical" evidence="1">
    <location>
        <begin position="115"/>
        <end position="134"/>
    </location>
</feature>
<dbReference type="AlphaFoldDB" id="A0A6J4RHL4"/>
<protein>
    <submittedName>
        <fullName evidence="2">Uncharacterized protein</fullName>
    </submittedName>
</protein>
<accession>A0A6J4RHL4</accession>
<feature type="transmembrane region" description="Helical" evidence="1">
    <location>
        <begin position="12"/>
        <end position="30"/>
    </location>
</feature>
<evidence type="ECO:0000256" key="1">
    <source>
        <dbReference type="SAM" id="Phobius"/>
    </source>
</evidence>
<keyword evidence="1" id="KW-1133">Transmembrane helix</keyword>
<keyword evidence="1" id="KW-0472">Membrane</keyword>
<gene>
    <name evidence="2" type="ORF">AVDCRST_MAG67-222</name>
</gene>